<dbReference type="OrthoDB" id="413122at2759"/>
<keyword evidence="2 4" id="KW-0863">Zinc-finger</keyword>
<evidence type="ECO:0000256" key="3">
    <source>
        <dbReference type="ARBA" id="ARBA00022833"/>
    </source>
</evidence>
<dbReference type="PROSITE" id="PS01359">
    <property type="entry name" value="ZF_PHD_1"/>
    <property type="match status" value="1"/>
</dbReference>
<feature type="region of interest" description="Disordered" evidence="5">
    <location>
        <begin position="216"/>
        <end position="236"/>
    </location>
</feature>
<feature type="domain" description="PHD-type" evidence="6">
    <location>
        <begin position="64"/>
        <end position="120"/>
    </location>
</feature>
<dbReference type="VEuPathDB" id="GiardiaDB:GMRT_10829"/>
<proteinExistence type="predicted"/>
<dbReference type="InterPro" id="IPR011011">
    <property type="entry name" value="Znf_FYVE_PHD"/>
</dbReference>
<dbReference type="InterPro" id="IPR019786">
    <property type="entry name" value="Zinc_finger_PHD-type_CS"/>
</dbReference>
<evidence type="ECO:0000256" key="2">
    <source>
        <dbReference type="ARBA" id="ARBA00022771"/>
    </source>
</evidence>
<dbReference type="SMART" id="SM00249">
    <property type="entry name" value="PHD"/>
    <property type="match status" value="1"/>
</dbReference>
<sequence length="615" mass="68582">MAKSSPAEPELKREPWRTASEAYRLEQRLRAVQRAFLQKAEPRDPADLAPAAWGSGDAAQAPDSDTCFICAQSKCPKVDGGGDWVQCDVCNVWLHTQCDGIFNIDLIKSLTYTCPCCRARVCRPHPGESCRELLQSPYPINSAESSGQRARPPQKRRGGTKRGSAAKRMNTDTETSADGGGVPPIRAETHETKATVYRKLDYFSFPYPVQESVAKASRDASSRRQRSNKETATNPQALESYVNASFNSLRLTPSNMLTRIQNSCLDARLDDPDLPSLPISCVLSTESDDVINPSNFASLFLYCYVSFSYETLPNSAHVADMISNTLEQTLPSRQLVHCPLLPVLPIDYDLRMRVAEEVYDSLLLSLERQRFRYVAFLLPVALHCLLAFPQPNVSLSLAPAPSFPTATIPFSTLYGEVRQRAIDQAISEAVVRIQEQDYMVLAETYKYLPWQRLLNPDVEKTINQDDVPAFLTKRQWHDLRERGVRDFPNLGLIRGALLHALVNASLGFNCLERSLGTSLTNHIISLGVEGGREILRISATQSSVDAALEAGCLYASERYESPMDINEVLDFLKADQPFQNWDVLETPTSVLWALIFLGNEMERLSTNSVNYGTTE</sequence>
<keyword evidence="3" id="KW-0862">Zinc</keyword>
<dbReference type="Gene3D" id="3.30.40.10">
    <property type="entry name" value="Zinc/RING finger domain, C3HC4 (zinc finger)"/>
    <property type="match status" value="1"/>
</dbReference>
<dbReference type="InterPro" id="IPR001965">
    <property type="entry name" value="Znf_PHD"/>
</dbReference>
<evidence type="ECO:0000313" key="7">
    <source>
        <dbReference type="EMBL" id="TNJ27526.1"/>
    </source>
</evidence>
<dbReference type="InterPro" id="IPR019787">
    <property type="entry name" value="Znf_PHD-finger"/>
</dbReference>
<name>A0A4Z1SP05_GIAMU</name>
<dbReference type="GO" id="GO:0008270">
    <property type="term" value="F:zinc ion binding"/>
    <property type="evidence" value="ECO:0007669"/>
    <property type="project" value="UniProtKB-KW"/>
</dbReference>
<dbReference type="PROSITE" id="PS50016">
    <property type="entry name" value="ZF_PHD_2"/>
    <property type="match status" value="1"/>
</dbReference>
<dbReference type="AlphaFoldDB" id="A0A4Z1SP05"/>
<dbReference type="SUPFAM" id="SSF57903">
    <property type="entry name" value="FYVE/PHD zinc finger"/>
    <property type="match status" value="1"/>
</dbReference>
<evidence type="ECO:0000256" key="5">
    <source>
        <dbReference type="SAM" id="MobiDB-lite"/>
    </source>
</evidence>
<reference evidence="7 8" key="1">
    <citation type="submission" date="2019-05" db="EMBL/GenBank/DDBJ databases">
        <title>The compact genome of Giardia muris reveals important steps in the evolution of intestinal protozoan parasites.</title>
        <authorList>
            <person name="Xu F."/>
            <person name="Jimenez-Gonzalez A."/>
            <person name="Einarsson E."/>
            <person name="Astvaldsson A."/>
            <person name="Peirasmaki D."/>
            <person name="Eckmann L."/>
            <person name="Andersson J.O."/>
            <person name="Svard S.G."/>
            <person name="Jerlstrom-Hultqvist J."/>
        </authorList>
    </citation>
    <scope>NUCLEOTIDE SEQUENCE [LARGE SCALE GENOMIC DNA]</scope>
    <source>
        <strain evidence="7 8">Roberts-Thomson</strain>
    </source>
</reference>
<evidence type="ECO:0000259" key="6">
    <source>
        <dbReference type="PROSITE" id="PS50016"/>
    </source>
</evidence>
<feature type="region of interest" description="Disordered" evidence="5">
    <location>
        <begin position="141"/>
        <end position="190"/>
    </location>
</feature>
<gene>
    <name evidence="7" type="ORF">GMRT_10829</name>
</gene>
<comment type="caution">
    <text evidence="7">The sequence shown here is derived from an EMBL/GenBank/DDBJ whole genome shotgun (WGS) entry which is preliminary data.</text>
</comment>
<dbReference type="InterPro" id="IPR013083">
    <property type="entry name" value="Znf_RING/FYVE/PHD"/>
</dbReference>
<evidence type="ECO:0000256" key="1">
    <source>
        <dbReference type="ARBA" id="ARBA00022723"/>
    </source>
</evidence>
<accession>A0A4Z1SP05</accession>
<keyword evidence="1" id="KW-0479">Metal-binding</keyword>
<evidence type="ECO:0000313" key="8">
    <source>
        <dbReference type="Proteomes" id="UP000315496"/>
    </source>
</evidence>
<dbReference type="Proteomes" id="UP000315496">
    <property type="component" value="Chromosome 3"/>
</dbReference>
<keyword evidence="8" id="KW-1185">Reference proteome</keyword>
<dbReference type="CDD" id="cd15615">
    <property type="entry name" value="PHD_ARID4_like"/>
    <property type="match status" value="1"/>
</dbReference>
<evidence type="ECO:0000256" key="4">
    <source>
        <dbReference type="PROSITE-ProRule" id="PRU00146"/>
    </source>
</evidence>
<dbReference type="EMBL" id="VDLU01000003">
    <property type="protein sequence ID" value="TNJ27526.1"/>
    <property type="molecule type" value="Genomic_DNA"/>
</dbReference>
<protein>
    <submittedName>
        <fullName evidence="7">PHD zinc finger domain-containing protein</fullName>
    </submittedName>
</protein>
<organism evidence="7 8">
    <name type="scientific">Giardia muris</name>
    <dbReference type="NCBI Taxonomy" id="5742"/>
    <lineage>
        <taxon>Eukaryota</taxon>
        <taxon>Metamonada</taxon>
        <taxon>Diplomonadida</taxon>
        <taxon>Hexamitidae</taxon>
        <taxon>Giardiinae</taxon>
        <taxon>Giardia</taxon>
    </lineage>
</organism>